<sequence>MPNAMPDHRRAGRLPLPARAPTISSTANESSGSPPTSPTFASPSSTPPWPLTPANTFSSRSGSVDAGTIDLSEVLAERDDSGSRVLDPQNLSDELLEHVQPPSEEQREESAEDDEDIEDTRSVPLHDLSPSSSRDTVQARRNEHHRSASVPNRPLKSAIVMAPPPATRSSSQNGNKKRAHFEDDSATAEVTPQPKSMARGRSVPSGGVVLRDAVERDLALYEHRRSEDSAESESREDDELNAAIGVFEAVVEELVQVAEEHAEAHADLMNVAREVADAIWESQDEVYDGDDEDDGRLGGNRDKMDYPPVADGRERRESVSQGSADEDVDESCIAHANNQVDELGRNIWPHRPDILFLTPDGELKHAKLQPIAEEPSSSTETVERPSSAPWDVIAQRRVSDPQSHATSATASDQSRRRASMSDCITLERRLNPMLMSSKAGPASCAITVCSVRASEPPKLDTVYEHPGARYRQLDDDDSRPLKTAQTVRSESGTFQMLWEERPPSSSDSDVTIFDSSIIEPGDEITKGELRVFESPSAMDKVGTKLAAWSWAKEQDPESGQDEPNWLPLLSLNDDRLVQQPSKRDHSSQTEEPFAPPNTERPSGASSAKASAPGSPRTGSEASPELEHDEGDKPIELVVKTRYPRPPNSNAYTTRSTDNYYLGIPDGHASHGAPPSSAGMKESSSIPRQLSDLADEEKHFQAHRDSM</sequence>
<gene>
    <name evidence="1" type="ORF">LTR37_014656</name>
</gene>
<dbReference type="EMBL" id="JAUTXU010000155">
    <property type="protein sequence ID" value="KAK3703179.1"/>
    <property type="molecule type" value="Genomic_DNA"/>
</dbReference>
<organism evidence="1 2">
    <name type="scientific">Vermiconidia calcicola</name>
    <dbReference type="NCBI Taxonomy" id="1690605"/>
    <lineage>
        <taxon>Eukaryota</taxon>
        <taxon>Fungi</taxon>
        <taxon>Dikarya</taxon>
        <taxon>Ascomycota</taxon>
        <taxon>Pezizomycotina</taxon>
        <taxon>Dothideomycetes</taxon>
        <taxon>Dothideomycetidae</taxon>
        <taxon>Mycosphaerellales</taxon>
        <taxon>Extremaceae</taxon>
        <taxon>Vermiconidia</taxon>
    </lineage>
</organism>
<feature type="non-terminal residue" evidence="1">
    <location>
        <position position="706"/>
    </location>
</feature>
<reference evidence="1" key="1">
    <citation type="submission" date="2023-07" db="EMBL/GenBank/DDBJ databases">
        <title>Black Yeasts Isolated from many extreme environments.</title>
        <authorList>
            <person name="Coleine C."/>
            <person name="Stajich J.E."/>
            <person name="Selbmann L."/>
        </authorList>
    </citation>
    <scope>NUCLEOTIDE SEQUENCE</scope>
    <source>
        <strain evidence="1">CCFEE 5714</strain>
    </source>
</reference>
<evidence type="ECO:0000313" key="2">
    <source>
        <dbReference type="Proteomes" id="UP001281147"/>
    </source>
</evidence>
<evidence type="ECO:0000313" key="1">
    <source>
        <dbReference type="EMBL" id="KAK3703179.1"/>
    </source>
</evidence>
<dbReference type="Proteomes" id="UP001281147">
    <property type="component" value="Unassembled WGS sequence"/>
</dbReference>
<comment type="caution">
    <text evidence="1">The sequence shown here is derived from an EMBL/GenBank/DDBJ whole genome shotgun (WGS) entry which is preliminary data.</text>
</comment>
<keyword evidence="2" id="KW-1185">Reference proteome</keyword>
<protein>
    <submittedName>
        <fullName evidence="1">Uncharacterized protein</fullName>
    </submittedName>
</protein>
<proteinExistence type="predicted"/>
<accession>A0ACC3MUB3</accession>
<name>A0ACC3MUB3_9PEZI</name>